<dbReference type="CDD" id="cd01292">
    <property type="entry name" value="metallo-dependent_hydrolases"/>
    <property type="match status" value="1"/>
</dbReference>
<dbReference type="Gene3D" id="3.20.20.140">
    <property type="entry name" value="Metal-dependent hydrolases"/>
    <property type="match status" value="1"/>
</dbReference>
<organism evidence="3">
    <name type="scientific">marine metagenome</name>
    <dbReference type="NCBI Taxonomy" id="408172"/>
    <lineage>
        <taxon>unclassified sequences</taxon>
        <taxon>metagenomes</taxon>
        <taxon>ecological metagenomes</taxon>
    </lineage>
</organism>
<sequence length="229" mass="25239">MLDEPSPMLHAMDAAGVDRACVFNIFHPDGRRANDSTAAFVARHPDRFIGFAYVSPMMPETIEAELTRAIDDLGLQAIKIYPPYTVFPLDHEAWHAIFAFAQERGLVILSHTDDGALSEPRKLGTAAERFPGATFVSGHSGNIEPFRTQAIEMARVHDNFYLETCSTYRQPGVIEKLVAGAGSDRVLFGSDQPLMDPRTQLGKIITADLTDEEKRQVIGGNARRLLGLD</sequence>
<dbReference type="EMBL" id="UINC01032144">
    <property type="protein sequence ID" value="SVB19316.1"/>
    <property type="molecule type" value="Genomic_DNA"/>
</dbReference>
<name>A0A382BZS5_9ZZZZ</name>
<dbReference type="InterPro" id="IPR032466">
    <property type="entry name" value="Metal_Hydrolase"/>
</dbReference>
<feature type="domain" description="Amidohydrolase-related" evidence="2">
    <location>
        <begin position="3"/>
        <end position="228"/>
    </location>
</feature>
<dbReference type="PANTHER" id="PTHR21240:SF28">
    <property type="entry name" value="ISO-OROTATE DECARBOXYLASE (EUROFUNG)"/>
    <property type="match status" value="1"/>
</dbReference>
<dbReference type="InterPro" id="IPR006680">
    <property type="entry name" value="Amidohydro-rel"/>
</dbReference>
<reference evidence="3" key="1">
    <citation type="submission" date="2018-05" db="EMBL/GenBank/DDBJ databases">
        <authorList>
            <person name="Lanie J.A."/>
            <person name="Ng W.-L."/>
            <person name="Kazmierczak K.M."/>
            <person name="Andrzejewski T.M."/>
            <person name="Davidsen T.M."/>
            <person name="Wayne K.J."/>
            <person name="Tettelin H."/>
            <person name="Glass J.I."/>
            <person name="Rusch D."/>
            <person name="Podicherti R."/>
            <person name="Tsui H.-C.T."/>
            <person name="Winkler M.E."/>
        </authorList>
    </citation>
    <scope>NUCLEOTIDE SEQUENCE</scope>
</reference>
<dbReference type="SUPFAM" id="SSF51556">
    <property type="entry name" value="Metallo-dependent hydrolases"/>
    <property type="match status" value="1"/>
</dbReference>
<proteinExistence type="predicted"/>
<protein>
    <recommendedName>
        <fullName evidence="2">Amidohydrolase-related domain-containing protein</fullName>
    </recommendedName>
</protein>
<dbReference type="InterPro" id="IPR032465">
    <property type="entry name" value="ACMSD"/>
</dbReference>
<keyword evidence="1" id="KW-0456">Lyase</keyword>
<dbReference type="GO" id="GO:0016787">
    <property type="term" value="F:hydrolase activity"/>
    <property type="evidence" value="ECO:0007669"/>
    <property type="project" value="InterPro"/>
</dbReference>
<dbReference type="AlphaFoldDB" id="A0A382BZS5"/>
<dbReference type="GO" id="GO:0019748">
    <property type="term" value="P:secondary metabolic process"/>
    <property type="evidence" value="ECO:0007669"/>
    <property type="project" value="TreeGrafter"/>
</dbReference>
<evidence type="ECO:0000256" key="1">
    <source>
        <dbReference type="ARBA" id="ARBA00023239"/>
    </source>
</evidence>
<gene>
    <name evidence="3" type="ORF">METZ01_LOCUS172170</name>
</gene>
<dbReference type="GO" id="GO:0005737">
    <property type="term" value="C:cytoplasm"/>
    <property type="evidence" value="ECO:0007669"/>
    <property type="project" value="TreeGrafter"/>
</dbReference>
<accession>A0A382BZS5</accession>
<dbReference type="GO" id="GO:0016831">
    <property type="term" value="F:carboxy-lyase activity"/>
    <property type="evidence" value="ECO:0007669"/>
    <property type="project" value="InterPro"/>
</dbReference>
<evidence type="ECO:0000313" key="3">
    <source>
        <dbReference type="EMBL" id="SVB19316.1"/>
    </source>
</evidence>
<evidence type="ECO:0000259" key="2">
    <source>
        <dbReference type="Pfam" id="PF04909"/>
    </source>
</evidence>
<dbReference type="PANTHER" id="PTHR21240">
    <property type="entry name" value="2-AMINO-3-CARBOXYLMUCONATE-6-SEMIALDEHYDE DECARBOXYLASE"/>
    <property type="match status" value="1"/>
</dbReference>
<dbReference type="Pfam" id="PF04909">
    <property type="entry name" value="Amidohydro_2"/>
    <property type="match status" value="1"/>
</dbReference>